<feature type="domain" description="PAP-associated" evidence="4">
    <location>
        <begin position="515"/>
        <end position="566"/>
    </location>
</feature>
<feature type="domain" description="Poly(A) RNA polymerase mitochondrial-like central palm" evidence="5">
    <location>
        <begin position="305"/>
        <end position="440"/>
    </location>
</feature>
<feature type="compositionally biased region" description="Basic residues" evidence="3">
    <location>
        <begin position="80"/>
        <end position="90"/>
    </location>
</feature>
<organism evidence="6 7">
    <name type="scientific">Dictyostelium purpureum</name>
    <name type="common">Slime mold</name>
    <dbReference type="NCBI Taxonomy" id="5786"/>
    <lineage>
        <taxon>Eukaryota</taxon>
        <taxon>Amoebozoa</taxon>
        <taxon>Evosea</taxon>
        <taxon>Eumycetozoa</taxon>
        <taxon>Dictyostelia</taxon>
        <taxon>Dictyosteliales</taxon>
        <taxon>Dictyosteliaceae</taxon>
        <taxon>Dictyostelium</taxon>
    </lineage>
</organism>
<accession>F1A378</accession>
<feature type="compositionally biased region" description="Polar residues" evidence="3">
    <location>
        <begin position="205"/>
        <end position="217"/>
    </location>
</feature>
<dbReference type="AlphaFoldDB" id="F1A378"/>
<feature type="compositionally biased region" description="Low complexity" evidence="3">
    <location>
        <begin position="775"/>
        <end position="784"/>
    </location>
</feature>
<dbReference type="InterPro" id="IPR045862">
    <property type="entry name" value="Trf4-like"/>
</dbReference>
<feature type="region of interest" description="Disordered" evidence="3">
    <location>
        <begin position="1"/>
        <end position="218"/>
    </location>
</feature>
<keyword evidence="1" id="KW-0479">Metal-binding</keyword>
<feature type="compositionally biased region" description="Low complexity" evidence="3">
    <location>
        <begin position="1"/>
        <end position="21"/>
    </location>
</feature>
<evidence type="ECO:0000256" key="2">
    <source>
        <dbReference type="ARBA" id="ARBA00022842"/>
    </source>
</evidence>
<dbReference type="GO" id="GO:1990817">
    <property type="term" value="F:poly(A) RNA polymerase activity"/>
    <property type="evidence" value="ECO:0000318"/>
    <property type="project" value="GO_Central"/>
</dbReference>
<protein>
    <submittedName>
        <fullName evidence="6">Uncharacterized protein</fullName>
    </submittedName>
</protein>
<dbReference type="VEuPathDB" id="AmoebaDB:DICPUDRAFT_159072"/>
<dbReference type="GO" id="GO:0046872">
    <property type="term" value="F:metal ion binding"/>
    <property type="evidence" value="ECO:0007669"/>
    <property type="project" value="UniProtKB-KW"/>
</dbReference>
<feature type="compositionally biased region" description="Low complexity" evidence="3">
    <location>
        <begin position="98"/>
        <end position="115"/>
    </location>
</feature>
<dbReference type="InterPro" id="IPR054708">
    <property type="entry name" value="MTPAP-like_central"/>
</dbReference>
<feature type="compositionally biased region" description="Basic and acidic residues" evidence="3">
    <location>
        <begin position="179"/>
        <end position="203"/>
    </location>
</feature>
<feature type="compositionally biased region" description="Basic and acidic residues" evidence="3">
    <location>
        <begin position="816"/>
        <end position="825"/>
    </location>
</feature>
<feature type="region of interest" description="Disordered" evidence="3">
    <location>
        <begin position="719"/>
        <end position="825"/>
    </location>
</feature>
<dbReference type="Gene3D" id="3.30.460.10">
    <property type="entry name" value="Beta Polymerase, domain 2"/>
    <property type="match status" value="1"/>
</dbReference>
<name>F1A378_DICPU</name>
<dbReference type="GO" id="GO:0005730">
    <property type="term" value="C:nucleolus"/>
    <property type="evidence" value="ECO:0000318"/>
    <property type="project" value="GO_Central"/>
</dbReference>
<dbReference type="RefSeq" id="XP_003294122.1">
    <property type="nucleotide sequence ID" value="XM_003294074.1"/>
</dbReference>
<dbReference type="FunFam" id="3.30.460.10:FF:000038">
    <property type="entry name" value="Topoisomerase-related function protein-like protein"/>
    <property type="match status" value="1"/>
</dbReference>
<dbReference type="OrthoDB" id="273917at2759"/>
<dbReference type="SUPFAM" id="SSF81301">
    <property type="entry name" value="Nucleotidyltransferase"/>
    <property type="match status" value="1"/>
</dbReference>
<sequence>PRQNSASTSPSSSPSSSPPNSGLVGNIPTDITLNQQQQQQQQQQQKNIQSSQPQLTQDNNNSNQPILPSQDSKDKDTSKNHSKSKKKKNKQSRDRKSSSSNKSSTTTSSISTSSTPLPINSNHYNTRDKESNSNSSSSSSSSYSKSPSYPKKYQKPNSPNSNTPIEVLTNKPKTTHQKISTDFDQQIKKEEIITTKNHQKEENSEQPMESPHSQPTATAPIINNQEQQPQPQPQPISLHESLKMSRESTISSEQNFVPLSLNDKKPAFNNSIIPNQMETTRSFIPIHSNNNNNTLHNNSYSNHNNKIELFCQWLEPNEYEIRVRQKIIKEIETIVKENWPKAKVVIFGSFSSNLFIPSSDIDIQISDINEGIDRYSFQNPIRDFHSILIKNHQSSFYNVRLISGAKIPIIKMTSVHTQYNIDICFDTPSGIENTQVVKSFLKQYKSMRVLLLVLKFFLQQNHVNETYTGGIGSYALALMVVSYIQLRHVPQNHKLSPHSKARKEYKHAGDATDYGLMLVEFFELYGLVFNYQLYGISLEHGGYYFRKEESKAIGCSLTLIDPHDTENDVGKNSFNIVFIRGIFSSSFLKLLSQDMVKEQYTRSEFPTLFSRIIEERSVEQFARQRANVVKYARQLEESGLLPELSSIDYLLVKTPPNSEIFINNKQLKSNINNNKNNNNNSNKDSGSNSSEKKEEDNNVISISSDDEVQIVKDDNNISKNSKIIGGGSCANSSNGNDNKNHDKKINKEHNSSSGEEFSEDSNQSQNEESSDVHSSDLNFSSSEYSDSDFDGSHSCSSDVLNEDESDSNSNKNNIHKQKEVDPIGF</sequence>
<dbReference type="CDD" id="cd05402">
    <property type="entry name" value="NT_PAP_TUTase"/>
    <property type="match status" value="1"/>
</dbReference>
<keyword evidence="2" id="KW-0460">Magnesium</keyword>
<dbReference type="Pfam" id="PF22600">
    <property type="entry name" value="MTPAP-like_central"/>
    <property type="match status" value="1"/>
</dbReference>
<evidence type="ECO:0000313" key="7">
    <source>
        <dbReference type="Proteomes" id="UP000001064"/>
    </source>
</evidence>
<feature type="compositionally biased region" description="Low complexity" evidence="3">
    <location>
        <begin position="670"/>
        <end position="689"/>
    </location>
</feature>
<dbReference type="STRING" id="5786.F1A378"/>
<keyword evidence="7" id="KW-1185">Reference proteome</keyword>
<dbReference type="GO" id="GO:0031499">
    <property type="term" value="C:TRAMP complex"/>
    <property type="evidence" value="ECO:0000318"/>
    <property type="project" value="GO_Central"/>
</dbReference>
<dbReference type="Gene3D" id="1.10.1410.10">
    <property type="match status" value="1"/>
</dbReference>
<dbReference type="InterPro" id="IPR043519">
    <property type="entry name" value="NT_sf"/>
</dbReference>
<dbReference type="GO" id="GO:0031123">
    <property type="term" value="P:RNA 3'-end processing"/>
    <property type="evidence" value="ECO:0000318"/>
    <property type="project" value="GO_Central"/>
</dbReference>
<evidence type="ECO:0000259" key="5">
    <source>
        <dbReference type="Pfam" id="PF22600"/>
    </source>
</evidence>
<dbReference type="Proteomes" id="UP000001064">
    <property type="component" value="Unassembled WGS sequence"/>
</dbReference>
<dbReference type="InParanoid" id="F1A378"/>
<evidence type="ECO:0000256" key="3">
    <source>
        <dbReference type="SAM" id="MobiDB-lite"/>
    </source>
</evidence>
<dbReference type="InterPro" id="IPR002058">
    <property type="entry name" value="PAP_assoc"/>
</dbReference>
<reference evidence="7" key="1">
    <citation type="journal article" date="2011" name="Genome Biol.">
        <title>Comparative genomics of the social amoebae Dictyostelium discoideum and Dictyostelium purpureum.</title>
        <authorList>
            <consortium name="US DOE Joint Genome Institute (JGI-PGF)"/>
            <person name="Sucgang R."/>
            <person name="Kuo A."/>
            <person name="Tian X."/>
            <person name="Salerno W."/>
            <person name="Parikh A."/>
            <person name="Feasley C.L."/>
            <person name="Dalin E."/>
            <person name="Tu H."/>
            <person name="Huang E."/>
            <person name="Barry K."/>
            <person name="Lindquist E."/>
            <person name="Shapiro H."/>
            <person name="Bruce D."/>
            <person name="Schmutz J."/>
            <person name="Salamov A."/>
            <person name="Fey P."/>
            <person name="Gaudet P."/>
            <person name="Anjard C."/>
            <person name="Babu M.M."/>
            <person name="Basu S."/>
            <person name="Bushmanova Y."/>
            <person name="van der Wel H."/>
            <person name="Katoh-Kurasawa M."/>
            <person name="Dinh C."/>
            <person name="Coutinho P.M."/>
            <person name="Saito T."/>
            <person name="Elias M."/>
            <person name="Schaap P."/>
            <person name="Kay R.R."/>
            <person name="Henrissat B."/>
            <person name="Eichinger L."/>
            <person name="Rivero F."/>
            <person name="Putnam N.H."/>
            <person name="West C.M."/>
            <person name="Loomis W.F."/>
            <person name="Chisholm R.L."/>
            <person name="Shaulsky G."/>
            <person name="Strassmann J.E."/>
            <person name="Queller D.C."/>
            <person name="Kuspa A."/>
            <person name="Grigoriev I.V."/>
        </authorList>
    </citation>
    <scope>NUCLEOTIDE SEQUENCE [LARGE SCALE GENOMIC DNA]</scope>
    <source>
        <strain evidence="7">QSDP1</strain>
    </source>
</reference>
<feature type="compositionally biased region" description="Polar residues" evidence="3">
    <location>
        <begin position="46"/>
        <end position="70"/>
    </location>
</feature>
<dbReference type="EMBL" id="GL871444">
    <property type="protein sequence ID" value="EGC29358.1"/>
    <property type="molecule type" value="Genomic_DNA"/>
</dbReference>
<dbReference type="OMA" id="ICMVYSF"/>
<dbReference type="PANTHER" id="PTHR23092:SF15">
    <property type="entry name" value="INACTIVE NON-CANONICAL POLY(A) RNA POLYMERASE PROTEIN TRF4-2-RELATED"/>
    <property type="match status" value="1"/>
</dbReference>
<dbReference type="PANTHER" id="PTHR23092">
    <property type="entry name" value="POLY(A) RNA POLYMERASE"/>
    <property type="match status" value="1"/>
</dbReference>
<dbReference type="GO" id="GO:0043634">
    <property type="term" value="P:polyadenylation-dependent ncRNA catabolic process"/>
    <property type="evidence" value="ECO:0000318"/>
    <property type="project" value="GO_Central"/>
</dbReference>
<feature type="compositionally biased region" description="Low complexity" evidence="3">
    <location>
        <begin position="132"/>
        <end position="162"/>
    </location>
</feature>
<evidence type="ECO:0000256" key="1">
    <source>
        <dbReference type="ARBA" id="ARBA00022723"/>
    </source>
</evidence>
<dbReference type="KEGG" id="dpp:DICPUDRAFT_159072"/>
<evidence type="ECO:0000313" key="6">
    <source>
        <dbReference type="EMBL" id="EGC29358.1"/>
    </source>
</evidence>
<feature type="non-terminal residue" evidence="6">
    <location>
        <position position="825"/>
    </location>
</feature>
<feature type="compositionally biased region" description="Low complexity" evidence="3">
    <location>
        <begin position="35"/>
        <end position="45"/>
    </location>
</feature>
<dbReference type="Pfam" id="PF03828">
    <property type="entry name" value="PAP_assoc"/>
    <property type="match status" value="1"/>
</dbReference>
<gene>
    <name evidence="6" type="ORF">DICPUDRAFT_159072</name>
</gene>
<feature type="compositionally biased region" description="Basic and acidic residues" evidence="3">
    <location>
        <begin position="738"/>
        <end position="750"/>
    </location>
</feature>
<dbReference type="SUPFAM" id="SSF81631">
    <property type="entry name" value="PAP/OAS1 substrate-binding domain"/>
    <property type="match status" value="1"/>
</dbReference>
<proteinExistence type="predicted"/>
<feature type="region of interest" description="Disordered" evidence="3">
    <location>
        <begin position="670"/>
        <end position="705"/>
    </location>
</feature>
<dbReference type="GeneID" id="10505437"/>
<dbReference type="eggNOG" id="KOG1906">
    <property type="taxonomic scope" value="Eukaryota"/>
</dbReference>
<dbReference type="FunFam" id="1.10.1410.10:FF:000027">
    <property type="entry name" value="Topoisomerase-related function protein-like protein"/>
    <property type="match status" value="1"/>
</dbReference>
<evidence type="ECO:0000259" key="4">
    <source>
        <dbReference type="Pfam" id="PF03828"/>
    </source>
</evidence>